<sequence>MLEKVELYNFKSHRSTELNLDDSRLHALVGQNSSGKTSVLQALHYLSRLANYDNSSFAHIFQFERAPEFITTIGENYLSVKVNGFWGYKRPKRWQAAYSWKQNVNPPWFPIASWQIYDDPEKNIPGGWKSSLKDAPEPIPQALRFCVHLKLDAANLAKAAYSEAITPRVEFDGSGLAPTLDYLRDEAPDNFQSLQEMLKRIVPGVQKVGVRRAKVMINRQRLIEVDGKSISYEESQEIAGQEIVLDMNTGERIPAHAISEGTMLTLGLLTVLMNPKQPNLVLLDDVEQGLHPKAQRELMTVFKEIIQSNKNLQIIFSTHSPYIVDDLTPSQVHVLSNANSGFTRSKRLDEHPDVEWAKQTLTTGEFWDAEGEDWVVAGEINA</sequence>
<dbReference type="Pfam" id="PF13304">
    <property type="entry name" value="AAA_21"/>
    <property type="match status" value="1"/>
</dbReference>
<dbReference type="Pfam" id="PF13175">
    <property type="entry name" value="AAA_15"/>
    <property type="match status" value="1"/>
</dbReference>
<dbReference type="PANTHER" id="PTHR43581:SF4">
    <property type="entry name" value="ATP_GTP PHOSPHATASE"/>
    <property type="match status" value="1"/>
</dbReference>
<dbReference type="EMBL" id="JAKKUT010000002">
    <property type="protein sequence ID" value="MDG2991109.1"/>
    <property type="molecule type" value="Genomic_DNA"/>
</dbReference>
<name>A0ABT6EZV6_9SYNE</name>
<keyword evidence="4" id="KW-1185">Reference proteome</keyword>
<comment type="caution">
    <text evidence="3">The sequence shown here is derived from an EMBL/GenBank/DDBJ whole genome shotgun (WGS) entry which is preliminary data.</text>
</comment>
<reference evidence="3" key="2">
    <citation type="submission" date="2022-01" db="EMBL/GenBank/DDBJ databases">
        <authorList>
            <person name="Zivanovic Y."/>
            <person name="Moreira D."/>
            <person name="Lopez-Garcia P."/>
        </authorList>
    </citation>
    <scope>NUCLEOTIDE SEQUENCE</scope>
    <source>
        <strain evidence="3">G9</strain>
    </source>
</reference>
<dbReference type="InterPro" id="IPR003959">
    <property type="entry name" value="ATPase_AAA_core"/>
</dbReference>
<proteinExistence type="predicted"/>
<dbReference type="Proteomes" id="UP001154265">
    <property type="component" value="Unassembled WGS sequence"/>
</dbReference>
<dbReference type="PIRSF" id="PIRSF029347">
    <property type="entry name" value="RecF"/>
    <property type="match status" value="1"/>
</dbReference>
<gene>
    <name evidence="3" type="ORF">L3556_09245</name>
</gene>
<dbReference type="SUPFAM" id="SSF52540">
    <property type="entry name" value="P-loop containing nucleoside triphosphate hydrolases"/>
    <property type="match status" value="1"/>
</dbReference>
<accession>A0ABT6EZV6</accession>
<evidence type="ECO:0000313" key="4">
    <source>
        <dbReference type="Proteomes" id="UP001154265"/>
    </source>
</evidence>
<evidence type="ECO:0000259" key="1">
    <source>
        <dbReference type="Pfam" id="PF13175"/>
    </source>
</evidence>
<organism evidence="3 4">
    <name type="scientific">Candidatus Synechococcus calcipolaris G9</name>
    <dbReference type="NCBI Taxonomy" id="1497997"/>
    <lineage>
        <taxon>Bacteria</taxon>
        <taxon>Bacillati</taxon>
        <taxon>Cyanobacteriota</taxon>
        <taxon>Cyanophyceae</taxon>
        <taxon>Synechococcales</taxon>
        <taxon>Synechococcaceae</taxon>
        <taxon>Synechococcus</taxon>
    </lineage>
</organism>
<dbReference type="InterPro" id="IPR014555">
    <property type="entry name" value="RecF-like"/>
</dbReference>
<dbReference type="InterPro" id="IPR041685">
    <property type="entry name" value="AAA_GajA/Old/RecF-like"/>
</dbReference>
<dbReference type="Gene3D" id="3.40.50.300">
    <property type="entry name" value="P-loop containing nucleotide triphosphate hydrolases"/>
    <property type="match status" value="2"/>
</dbReference>
<dbReference type="InterPro" id="IPR051396">
    <property type="entry name" value="Bact_Antivir_Def_Nuclease"/>
</dbReference>
<dbReference type="RefSeq" id="WP_277866988.1">
    <property type="nucleotide sequence ID" value="NZ_JAKKUT010000002.1"/>
</dbReference>
<evidence type="ECO:0000259" key="2">
    <source>
        <dbReference type="Pfam" id="PF13304"/>
    </source>
</evidence>
<feature type="domain" description="Endonuclease GajA/Old nuclease/RecF-like AAA" evidence="1">
    <location>
        <begin position="1"/>
        <end position="54"/>
    </location>
</feature>
<dbReference type="PANTHER" id="PTHR43581">
    <property type="entry name" value="ATP/GTP PHOSPHATASE"/>
    <property type="match status" value="1"/>
</dbReference>
<protein>
    <submittedName>
        <fullName evidence="3">AAA family ATPase</fullName>
    </submittedName>
</protein>
<dbReference type="InterPro" id="IPR027417">
    <property type="entry name" value="P-loop_NTPase"/>
</dbReference>
<reference evidence="3" key="1">
    <citation type="journal article" date="2022" name="Genome Biol. Evol.">
        <title>A New Gene Family Diagnostic for Intracellular Biomineralization of Amorphous Ca Carbonates by Cyanobacteria.</title>
        <authorList>
            <person name="Benzerara K."/>
            <person name="Duprat E."/>
            <person name="Bitard-Feildel T."/>
            <person name="Caumes G."/>
            <person name="Cassier-Chauvat C."/>
            <person name="Chauvat F."/>
            <person name="Dezi M."/>
            <person name="Diop S.I."/>
            <person name="Gaschignard G."/>
            <person name="Gorgen S."/>
            <person name="Gugger M."/>
            <person name="Lopez-Garcia P."/>
            <person name="Millet M."/>
            <person name="Skouri-Panet F."/>
            <person name="Moreira D."/>
            <person name="Callebaut I."/>
        </authorList>
    </citation>
    <scope>NUCLEOTIDE SEQUENCE</scope>
    <source>
        <strain evidence="3">G9</strain>
    </source>
</reference>
<feature type="domain" description="ATPase AAA-type core" evidence="2">
    <location>
        <begin position="163"/>
        <end position="325"/>
    </location>
</feature>
<evidence type="ECO:0000313" key="3">
    <source>
        <dbReference type="EMBL" id="MDG2991109.1"/>
    </source>
</evidence>